<dbReference type="InterPro" id="IPR004622">
    <property type="entry name" value="DNA_pol_HolB"/>
</dbReference>
<evidence type="ECO:0000313" key="10">
    <source>
        <dbReference type="Proteomes" id="UP000839052"/>
    </source>
</evidence>
<sequence>MNELYEWQDELWQRWIGLRARLPHAILLKGPQGIGKLDFAMNLARSLLCKNSLGSKLACQGCTSCHWFEQGTHPDFRLLISGAQSIEMQESSKTQASLTLKSWTKRIAEEVLEEQQKKGKKPSQEISVHQVRSLANFINLSTHQGGHRVVVIHPAETMNTNAANALLKTLEEPPEQMLIILISHKPQQLLPTIVSRCLTLEAPMPSLEASFTWLQQQKYANPLAMLARAGFAPLLAARLAEEAIGESEYSLFLQEIKQPAQFDVFALAEQLQRIEPIHVIHWLQQWCYDLGSAKLTGKVRYHPYLTDLLKNLSNNIAIFNLLRYQNELIIAKREALHPLNPKLLFESILLSYRHMMLGANI</sequence>
<evidence type="ECO:0000256" key="7">
    <source>
        <dbReference type="ARBA" id="ARBA00049244"/>
    </source>
</evidence>
<keyword evidence="4 9" id="KW-0548">Nucleotidyltransferase</keyword>
<dbReference type="Pfam" id="PF09115">
    <property type="entry name" value="DNApol3-delta_C"/>
    <property type="match status" value="1"/>
</dbReference>
<dbReference type="Gene3D" id="3.40.50.300">
    <property type="entry name" value="P-loop containing nucleotide triphosphate hydrolases"/>
    <property type="match status" value="1"/>
</dbReference>
<evidence type="ECO:0000256" key="4">
    <source>
        <dbReference type="ARBA" id="ARBA00022695"/>
    </source>
</evidence>
<organism evidence="9 10">
    <name type="scientific">Candidatus Nitrotoga arctica</name>
    <dbReference type="NCBI Taxonomy" id="453162"/>
    <lineage>
        <taxon>Bacteria</taxon>
        <taxon>Pseudomonadati</taxon>
        <taxon>Pseudomonadota</taxon>
        <taxon>Betaproteobacteria</taxon>
        <taxon>Nitrosomonadales</taxon>
        <taxon>Gallionellaceae</taxon>
        <taxon>Candidatus Nitrotoga</taxon>
    </lineage>
</organism>
<dbReference type="SUPFAM" id="SSF52540">
    <property type="entry name" value="P-loop containing nucleoside triphosphate hydrolases"/>
    <property type="match status" value="1"/>
</dbReference>
<gene>
    <name evidence="9" type="primary">holB</name>
    <name evidence="9" type="ORF">NTG6680_1447</name>
</gene>
<keyword evidence="10" id="KW-1185">Reference proteome</keyword>
<accession>A0ABN8AIW8</accession>
<dbReference type="Proteomes" id="UP000839052">
    <property type="component" value="Chromosome"/>
</dbReference>
<feature type="domain" description="DNA polymerase III delta subunit C-terminal" evidence="8">
    <location>
        <begin position="250"/>
        <end position="352"/>
    </location>
</feature>
<evidence type="ECO:0000256" key="6">
    <source>
        <dbReference type="ARBA" id="ARBA00022932"/>
    </source>
</evidence>
<evidence type="ECO:0000259" key="8">
    <source>
        <dbReference type="Pfam" id="PF09115"/>
    </source>
</evidence>
<dbReference type="PANTHER" id="PTHR11669:SF8">
    <property type="entry name" value="DNA POLYMERASE III SUBUNIT DELTA"/>
    <property type="match status" value="1"/>
</dbReference>
<evidence type="ECO:0000256" key="1">
    <source>
        <dbReference type="ARBA" id="ARBA00012417"/>
    </source>
</evidence>
<dbReference type="Pfam" id="PF13177">
    <property type="entry name" value="DNA_pol3_delta2"/>
    <property type="match status" value="1"/>
</dbReference>
<name>A0ABN8AIW8_9PROT</name>
<keyword evidence="5" id="KW-0235">DNA replication</keyword>
<keyword evidence="6" id="KW-0239">DNA-directed DNA polymerase</keyword>
<dbReference type="PANTHER" id="PTHR11669">
    <property type="entry name" value="REPLICATION FACTOR C / DNA POLYMERASE III GAMMA-TAU SUBUNIT"/>
    <property type="match status" value="1"/>
</dbReference>
<dbReference type="InterPro" id="IPR050238">
    <property type="entry name" value="DNA_Rep/Repair_Clamp_Loader"/>
</dbReference>
<keyword evidence="3 9" id="KW-0808">Transferase</keyword>
<evidence type="ECO:0000256" key="3">
    <source>
        <dbReference type="ARBA" id="ARBA00022679"/>
    </source>
</evidence>
<protein>
    <recommendedName>
        <fullName evidence="2">DNA polymerase III subunit delta'</fullName>
        <ecNumber evidence="1">2.7.7.7</ecNumber>
    </recommendedName>
</protein>
<evidence type="ECO:0000256" key="5">
    <source>
        <dbReference type="ARBA" id="ARBA00022705"/>
    </source>
</evidence>
<reference evidence="9 10" key="1">
    <citation type="submission" date="2021-10" db="EMBL/GenBank/DDBJ databases">
        <authorList>
            <person name="Koch H."/>
        </authorList>
    </citation>
    <scope>NUCLEOTIDE SEQUENCE [LARGE SCALE GENOMIC DNA]</scope>
    <source>
        <strain evidence="9">6680</strain>
    </source>
</reference>
<dbReference type="GO" id="GO:0003887">
    <property type="term" value="F:DNA-directed DNA polymerase activity"/>
    <property type="evidence" value="ECO:0007669"/>
    <property type="project" value="UniProtKB-EC"/>
</dbReference>
<dbReference type="RefSeq" id="WP_239796594.1">
    <property type="nucleotide sequence ID" value="NZ_OU912926.1"/>
</dbReference>
<evidence type="ECO:0000256" key="2">
    <source>
        <dbReference type="ARBA" id="ARBA00014363"/>
    </source>
</evidence>
<dbReference type="InterPro" id="IPR027417">
    <property type="entry name" value="P-loop_NTPase"/>
</dbReference>
<proteinExistence type="predicted"/>
<dbReference type="EC" id="2.7.7.7" evidence="1"/>
<dbReference type="InterPro" id="IPR015199">
    <property type="entry name" value="DNA_pol_III_delta_C"/>
</dbReference>
<dbReference type="NCBIfam" id="TIGR00678">
    <property type="entry name" value="holB"/>
    <property type="match status" value="1"/>
</dbReference>
<comment type="catalytic activity">
    <reaction evidence="7">
        <text>DNA(n) + a 2'-deoxyribonucleoside 5'-triphosphate = DNA(n+1) + diphosphate</text>
        <dbReference type="Rhea" id="RHEA:22508"/>
        <dbReference type="Rhea" id="RHEA-COMP:17339"/>
        <dbReference type="Rhea" id="RHEA-COMP:17340"/>
        <dbReference type="ChEBI" id="CHEBI:33019"/>
        <dbReference type="ChEBI" id="CHEBI:61560"/>
        <dbReference type="ChEBI" id="CHEBI:173112"/>
        <dbReference type="EC" id="2.7.7.7"/>
    </reaction>
</comment>
<evidence type="ECO:0000313" key="9">
    <source>
        <dbReference type="EMBL" id="CAG9932700.1"/>
    </source>
</evidence>
<dbReference type="EMBL" id="OU912926">
    <property type="protein sequence ID" value="CAG9932700.1"/>
    <property type="molecule type" value="Genomic_DNA"/>
</dbReference>